<feature type="transmembrane region" description="Helical" evidence="6">
    <location>
        <begin position="461"/>
        <end position="481"/>
    </location>
</feature>
<organism evidence="7 8">
    <name type="scientific">Desulfuromonas versatilis</name>
    <dbReference type="NCBI Taxonomy" id="2802975"/>
    <lineage>
        <taxon>Bacteria</taxon>
        <taxon>Pseudomonadati</taxon>
        <taxon>Thermodesulfobacteriota</taxon>
        <taxon>Desulfuromonadia</taxon>
        <taxon>Desulfuromonadales</taxon>
        <taxon>Desulfuromonadaceae</taxon>
        <taxon>Desulfuromonas</taxon>
    </lineage>
</organism>
<feature type="transmembrane region" description="Helical" evidence="6">
    <location>
        <begin position="219"/>
        <end position="238"/>
    </location>
</feature>
<evidence type="ECO:0000256" key="6">
    <source>
        <dbReference type="SAM" id="Phobius"/>
    </source>
</evidence>
<evidence type="ECO:0000313" key="7">
    <source>
        <dbReference type="EMBL" id="BCR05280.1"/>
    </source>
</evidence>
<feature type="transmembrane region" description="Helical" evidence="6">
    <location>
        <begin position="12"/>
        <end position="31"/>
    </location>
</feature>
<feature type="transmembrane region" description="Helical" evidence="6">
    <location>
        <begin position="394"/>
        <end position="415"/>
    </location>
</feature>
<keyword evidence="8" id="KW-1185">Reference proteome</keyword>
<protein>
    <submittedName>
        <fullName evidence="7">Polysaccharide biosynthesis protein</fullName>
    </submittedName>
</protein>
<keyword evidence="4 6" id="KW-1133">Transmembrane helix</keyword>
<dbReference type="Proteomes" id="UP001319827">
    <property type="component" value="Chromosome"/>
</dbReference>
<gene>
    <name evidence="7" type="primary">wzx</name>
    <name evidence="7" type="ORF">DESUT3_23490</name>
</gene>
<feature type="transmembrane region" description="Helical" evidence="6">
    <location>
        <begin position="304"/>
        <end position="327"/>
    </location>
</feature>
<feature type="transmembrane region" description="Helical" evidence="6">
    <location>
        <begin position="116"/>
        <end position="138"/>
    </location>
</feature>
<feature type="transmembrane region" description="Helical" evidence="6">
    <location>
        <begin position="339"/>
        <end position="362"/>
    </location>
</feature>
<feature type="transmembrane region" description="Helical" evidence="6">
    <location>
        <begin position="244"/>
        <end position="267"/>
    </location>
</feature>
<evidence type="ECO:0000256" key="3">
    <source>
        <dbReference type="ARBA" id="ARBA00022692"/>
    </source>
</evidence>
<dbReference type="EMBL" id="AP024355">
    <property type="protein sequence ID" value="BCR05280.1"/>
    <property type="molecule type" value="Genomic_DNA"/>
</dbReference>
<accession>A0ABM8HTI1</accession>
<dbReference type="PANTHER" id="PTHR30250">
    <property type="entry name" value="PST FAMILY PREDICTED COLANIC ACID TRANSPORTER"/>
    <property type="match status" value="1"/>
</dbReference>
<feature type="transmembrane region" description="Helical" evidence="6">
    <location>
        <begin position="83"/>
        <end position="104"/>
    </location>
</feature>
<feature type="transmembrane region" description="Helical" evidence="6">
    <location>
        <begin position="176"/>
        <end position="198"/>
    </location>
</feature>
<comment type="subcellular location">
    <subcellularLocation>
        <location evidence="1">Cell membrane</location>
        <topology evidence="1">Multi-pass membrane protein</topology>
    </subcellularLocation>
</comment>
<dbReference type="InterPro" id="IPR050833">
    <property type="entry name" value="Poly_Biosynth_Transport"/>
</dbReference>
<evidence type="ECO:0000313" key="8">
    <source>
        <dbReference type="Proteomes" id="UP001319827"/>
    </source>
</evidence>
<evidence type="ECO:0000256" key="2">
    <source>
        <dbReference type="ARBA" id="ARBA00022475"/>
    </source>
</evidence>
<keyword evidence="3 6" id="KW-0812">Transmembrane</keyword>
<feature type="transmembrane region" description="Helical" evidence="6">
    <location>
        <begin position="427"/>
        <end position="449"/>
    </location>
</feature>
<dbReference type="Pfam" id="PF13440">
    <property type="entry name" value="Polysacc_synt_3"/>
    <property type="match status" value="1"/>
</dbReference>
<reference evidence="7 8" key="2">
    <citation type="journal article" date="2021" name="Int. J. Syst. Evol. Microbiol.">
        <title>Isolation and Polyphasic Characterization of Desulfuromonas versatilis sp. Nov., an Electrogenic Bacteria Capable of Versatile Metabolism Isolated from a Graphene Oxide-Reducing Enrichment Culture.</title>
        <authorList>
            <person name="Xie L."/>
            <person name="Yoshida N."/>
            <person name="Ishii S."/>
            <person name="Meng L."/>
        </authorList>
    </citation>
    <scope>NUCLEOTIDE SEQUENCE [LARGE SCALE GENOMIC DNA]</scope>
    <source>
        <strain evidence="7 8">NIT-T3</strain>
    </source>
</reference>
<sequence length="499" mass="56456">MLKNVLANWSNIILSVVSVFFLYPFCVQVLGEEQYGIWLLISSITGYFALLQLGVPLANVRFISKYYARGEMEKVNEVVSSNFLFFSISGAVVFICGIGIAFLIDVVFQVPPEFRRVARLATIIVSLNVALSFSFEVFEGLLHGLQKFVYFNMVKNLLLLVRVVLTFVVLKYENGMLVLGELLMGVTLLQAAFFYIFVRFKHPEIRIRKKYFNFDVFKMVAGYSFYVLLFQFASKISFNTSSMVVGSVISVQAIVFFTIANNFIIYFMQLVSGVSNAIMPRVSQFDALNKKSGLQDIYLKYSRLTAFIVVPVCFGLFIFGGDFIALWMGERYREVSGNILSVLTLSSLFFLVQRGVAFPILMGTSHLRFPTFLMAGTALLNLLLSLWWGSVYGLYGVAWGMTVPNFVNTVGLIWYTCRVLKVPVRDYLFRGVLIPLSAGIFFSIPGLLVHRAISIDSYLKFSGMIFVSVVVYLICCFAFYMDTEGRKEVFRKFGLSFVS</sequence>
<feature type="transmembrane region" description="Helical" evidence="6">
    <location>
        <begin position="37"/>
        <end position="62"/>
    </location>
</feature>
<feature type="transmembrane region" description="Helical" evidence="6">
    <location>
        <begin position="369"/>
        <end position="388"/>
    </location>
</feature>
<proteinExistence type="predicted"/>
<feature type="transmembrane region" description="Helical" evidence="6">
    <location>
        <begin position="150"/>
        <end position="170"/>
    </location>
</feature>
<evidence type="ECO:0000256" key="1">
    <source>
        <dbReference type="ARBA" id="ARBA00004651"/>
    </source>
</evidence>
<evidence type="ECO:0000256" key="4">
    <source>
        <dbReference type="ARBA" id="ARBA00022989"/>
    </source>
</evidence>
<dbReference type="PANTHER" id="PTHR30250:SF26">
    <property type="entry name" value="PSMA PROTEIN"/>
    <property type="match status" value="1"/>
</dbReference>
<dbReference type="RefSeq" id="WP_221248711.1">
    <property type="nucleotide sequence ID" value="NZ_AP024355.1"/>
</dbReference>
<name>A0ABM8HTI1_9BACT</name>
<reference evidence="7 8" key="1">
    <citation type="journal article" date="2016" name="C (Basel)">
        <title>Selective Growth of and Electricity Production by Marine Exoelectrogenic Bacteria in Self-Aggregated Hydrogel of Microbially Reduced Graphene Oxide.</title>
        <authorList>
            <person name="Yoshida N."/>
            <person name="Goto Y."/>
            <person name="Miyata Y."/>
        </authorList>
    </citation>
    <scope>NUCLEOTIDE SEQUENCE [LARGE SCALE GENOMIC DNA]</scope>
    <source>
        <strain evidence="7 8">NIT-T3</strain>
    </source>
</reference>
<keyword evidence="5 6" id="KW-0472">Membrane</keyword>
<evidence type="ECO:0000256" key="5">
    <source>
        <dbReference type="ARBA" id="ARBA00023136"/>
    </source>
</evidence>
<keyword evidence="2" id="KW-1003">Cell membrane</keyword>